<comment type="caution">
    <text evidence="1">The sequence shown here is derived from an EMBL/GenBank/DDBJ whole genome shotgun (WGS) entry which is preliminary data.</text>
</comment>
<dbReference type="RefSeq" id="WP_023158918.1">
    <property type="nucleotide sequence ID" value="NZ_CAAGTS010000006.1"/>
</dbReference>
<dbReference type="Pfam" id="PF02413">
    <property type="entry name" value="Caudo_TAP"/>
    <property type="match status" value="1"/>
</dbReference>
<dbReference type="EMBL" id="SDCI01000003">
    <property type="protein sequence ID" value="TCX47126.1"/>
    <property type="molecule type" value="Genomic_DNA"/>
</dbReference>
<dbReference type="EMBL" id="SDCQ01000014">
    <property type="protein sequence ID" value="TCX89451.1"/>
    <property type="molecule type" value="Genomic_DNA"/>
</dbReference>
<protein>
    <submittedName>
        <fullName evidence="1">Tail fiber assembly protein</fullName>
    </submittedName>
</protein>
<dbReference type="EMBL" id="SDDH01000001">
    <property type="protein sequence ID" value="TCY74412.1"/>
    <property type="molecule type" value="Genomic_DNA"/>
</dbReference>
<gene>
    <name evidence="1" type="ORF">ETE70_06570</name>
    <name evidence="3" type="ORF">ETE72_01750</name>
    <name evidence="5" type="ORF">ETE87_15185</name>
    <name evidence="4" type="ORF">ETE99_03140</name>
    <name evidence="2" type="ORF">ETF02_05620</name>
    <name evidence="6" type="ORF">ETH45_01360</name>
</gene>
<sequence>MKTMKNLQQYIPDEPQLGASVIYLRCEEGKDWYQSQSEFSAETIKLAVNSSGVICALSDDVSRLWPVGLTVVEVDKTNIPEGVSASGEWLFDGTNISRDEVTVAKKEKRRLLNEANSHISSLQDRSDVGVATKSETSQLTDWKKYRIELNNVDTDKAPDITWPEIPA</sequence>
<evidence type="ECO:0000313" key="1">
    <source>
        <dbReference type="EMBL" id="TCX30452.1"/>
    </source>
</evidence>
<evidence type="ECO:0000313" key="2">
    <source>
        <dbReference type="EMBL" id="TCX47126.1"/>
    </source>
</evidence>
<dbReference type="AlphaFoldDB" id="A0A483I893"/>
<evidence type="ECO:0000313" key="3">
    <source>
        <dbReference type="EMBL" id="TCX58463.1"/>
    </source>
</evidence>
<dbReference type="InterPro" id="IPR051220">
    <property type="entry name" value="TFA_Chaperone"/>
</dbReference>
<reference evidence="1" key="1">
    <citation type="submission" date="2019-01" db="EMBL/GenBank/DDBJ databases">
        <authorList>
            <person name="Lista F."/>
            <person name="Anselmo A."/>
        </authorList>
    </citation>
    <scope>NUCLEOTIDE SEQUENCE</scope>
    <source>
        <strain evidence="3">12S</strain>
        <strain evidence="6">14R</strain>
        <strain evidence="2">14S</strain>
        <strain evidence="1">16S</strain>
        <strain evidence="5">6S</strain>
        <strain evidence="4">7S</strain>
    </source>
</reference>
<evidence type="ECO:0000313" key="4">
    <source>
        <dbReference type="EMBL" id="TCX87855.1"/>
    </source>
</evidence>
<name>A0A483I893_KLEPN</name>
<accession>A0A483I893</accession>
<dbReference type="PANTHER" id="PTHR34413:SF2">
    <property type="entry name" value="PROPHAGE TAIL FIBER ASSEMBLY PROTEIN HOMOLOG TFAE-RELATED"/>
    <property type="match status" value="1"/>
</dbReference>
<proteinExistence type="predicted"/>
<dbReference type="PANTHER" id="PTHR34413">
    <property type="entry name" value="PROPHAGE TAIL FIBER ASSEMBLY PROTEIN HOMOLOG TFAE-RELATED-RELATED"/>
    <property type="match status" value="1"/>
</dbReference>
<dbReference type="EMBL" id="SDCK01000001">
    <property type="protein sequence ID" value="TCX58463.1"/>
    <property type="molecule type" value="Genomic_DNA"/>
</dbReference>
<organism evidence="1">
    <name type="scientific">Klebsiella pneumoniae</name>
    <dbReference type="NCBI Taxonomy" id="573"/>
    <lineage>
        <taxon>Bacteria</taxon>
        <taxon>Pseudomonadati</taxon>
        <taxon>Pseudomonadota</taxon>
        <taxon>Gammaproteobacteria</taxon>
        <taxon>Enterobacterales</taxon>
        <taxon>Enterobacteriaceae</taxon>
        <taxon>Klebsiella/Raoultella group</taxon>
        <taxon>Klebsiella</taxon>
        <taxon>Klebsiella pneumoniae complex</taxon>
    </lineage>
</organism>
<dbReference type="EMBL" id="SDCG01000003">
    <property type="protein sequence ID" value="TCX30452.1"/>
    <property type="molecule type" value="Genomic_DNA"/>
</dbReference>
<evidence type="ECO:0000313" key="5">
    <source>
        <dbReference type="EMBL" id="TCX89451.1"/>
    </source>
</evidence>
<evidence type="ECO:0000313" key="6">
    <source>
        <dbReference type="EMBL" id="TCY74412.1"/>
    </source>
</evidence>
<dbReference type="InterPro" id="IPR003458">
    <property type="entry name" value="Phage_T4_Gp38_tail_assem"/>
</dbReference>
<dbReference type="EMBL" id="SDCP01000002">
    <property type="protein sequence ID" value="TCX87855.1"/>
    <property type="molecule type" value="Genomic_DNA"/>
</dbReference>